<dbReference type="Pfam" id="PF01411">
    <property type="entry name" value="tRNA-synt_2c"/>
    <property type="match status" value="1"/>
</dbReference>
<feature type="domain" description="Alanyl-transfer RNA synthetases family profile" evidence="15">
    <location>
        <begin position="4"/>
        <end position="711"/>
    </location>
</feature>
<evidence type="ECO:0000256" key="1">
    <source>
        <dbReference type="ARBA" id="ARBA00004496"/>
    </source>
</evidence>
<sequence>MQKLGLNELRERYLSFFESKGHLRLPSFPLVPQNDASLLLINSGMAPLKPYFTGKEEPPRKRVTTCQKCIRTPDIENVGKTARHGTFFEMLGNFSFGDYFKNEAIPWAWEFVTKDLKIPVERLWVSIYEDDDEAFEIWTKSVGIPAEKIVRMGKKDNFWEIGTGPCGPCSEIYFDRGEDKGCGSPDCKVGCDCDRYIEFWNLVFTQFNRDDEGNYTRLANPNIDTGMGLERLACIMQDVNNLFEVDTVRNVLNNVCSIAEVKYGENNKTDVSIRVITDHIRSTTMMVSDGVIPSNEGRGYVLRRLLRRAARHGKLLGVEGQFLYNLAMVVINESKEAYPELFEKAEYIQKVIKIEEEKFQHTIDQGLAILNGYISDLKSSSDKVLSGDKAFKLHDTFGFPFDLTREIAEENGFSVNEEEFRAEMEKQKTAAKIAQGNKDGAGWDDNIYSTLDKSIKTEFLGYGSFECDSNILYIVKDGQLVDNIQEGDEAVIILDKTAFYGESGGQAGDTGYLQAKNVLFKVNDCRKTADGKFLHIGIVEKGLLEKGSSITAKVDVASRMSTARNHTVTHLLQKALRNVLGSHINQAGSLVEPNRLRFDFSHFSPVTDEELERIENEVNEKILENLPVSATEMSLDEAKKLGATALFGEKYGSTVRVVKIGDYSMELCGGTHLSMTSQASLIKIVSESGVAAGVRRIEALTGLGAIQYYSQKEKLLNDVAAALKSSPTDCIKKVEILTNDIKTGQKEIEQLRSKLVAGSIDDILSNAVDVKGVKVITAKYDGLDMDGLRNTSDMLKNKIDSGVVVIASNYEDKVNFVVTATKDCLAKGIHCGNIIKETAKIAGGGGGGRPDMAQAGGKDASKIKDALEYSIKVIEAQIK</sequence>
<dbReference type="InterPro" id="IPR018165">
    <property type="entry name" value="Ala-tRNA-synth_IIc_core"/>
</dbReference>
<feature type="binding site" evidence="14">
    <location>
        <position position="672"/>
    </location>
    <ligand>
        <name>Zn(2+)</name>
        <dbReference type="ChEBI" id="CHEBI:29105"/>
    </ligand>
</feature>
<evidence type="ECO:0000313" key="16">
    <source>
        <dbReference type="EMBL" id="KNY28236.1"/>
    </source>
</evidence>
<dbReference type="PANTHER" id="PTHR11777">
    <property type="entry name" value="ALANYL-TRNA SYNTHETASE"/>
    <property type="match status" value="1"/>
</dbReference>
<feature type="binding site" evidence="14">
    <location>
        <position position="668"/>
    </location>
    <ligand>
        <name>Zn(2+)</name>
        <dbReference type="ChEBI" id="CHEBI:29105"/>
    </ligand>
</feature>
<comment type="catalytic activity">
    <reaction evidence="13 14">
        <text>tRNA(Ala) + L-alanine + ATP = L-alanyl-tRNA(Ala) + AMP + diphosphate</text>
        <dbReference type="Rhea" id="RHEA:12540"/>
        <dbReference type="Rhea" id="RHEA-COMP:9657"/>
        <dbReference type="Rhea" id="RHEA-COMP:9923"/>
        <dbReference type="ChEBI" id="CHEBI:30616"/>
        <dbReference type="ChEBI" id="CHEBI:33019"/>
        <dbReference type="ChEBI" id="CHEBI:57972"/>
        <dbReference type="ChEBI" id="CHEBI:78442"/>
        <dbReference type="ChEBI" id="CHEBI:78497"/>
        <dbReference type="ChEBI" id="CHEBI:456215"/>
        <dbReference type="EC" id="6.1.1.7"/>
    </reaction>
</comment>
<evidence type="ECO:0000256" key="6">
    <source>
        <dbReference type="ARBA" id="ARBA00022741"/>
    </source>
</evidence>
<evidence type="ECO:0000256" key="5">
    <source>
        <dbReference type="ARBA" id="ARBA00022723"/>
    </source>
</evidence>
<evidence type="ECO:0000256" key="8">
    <source>
        <dbReference type="ARBA" id="ARBA00022840"/>
    </source>
</evidence>
<dbReference type="AlphaFoldDB" id="A0A0L6JQY2"/>
<protein>
    <recommendedName>
        <fullName evidence="14">Alanine--tRNA ligase</fullName>
        <ecNumber evidence="14">6.1.1.7</ecNumber>
    </recommendedName>
    <alternativeName>
        <fullName evidence="14">Alanyl-tRNA synthetase</fullName>
        <shortName evidence="14">AlaRS</shortName>
    </alternativeName>
</protein>
<dbReference type="NCBIfam" id="TIGR00344">
    <property type="entry name" value="alaS"/>
    <property type="match status" value="1"/>
</dbReference>
<dbReference type="InterPro" id="IPR002318">
    <property type="entry name" value="Ala-tRNA-lgiase_IIc"/>
</dbReference>
<dbReference type="SUPFAM" id="SSF101353">
    <property type="entry name" value="Putative anticodon-binding domain of alanyl-tRNA synthetase (AlaRS)"/>
    <property type="match status" value="1"/>
</dbReference>
<dbReference type="GO" id="GO:0005829">
    <property type="term" value="C:cytosol"/>
    <property type="evidence" value="ECO:0007669"/>
    <property type="project" value="TreeGrafter"/>
</dbReference>
<dbReference type="GO" id="GO:0004813">
    <property type="term" value="F:alanine-tRNA ligase activity"/>
    <property type="evidence" value="ECO:0007669"/>
    <property type="project" value="UniProtKB-UniRule"/>
</dbReference>
<dbReference type="FunFam" id="3.30.980.10:FF:000004">
    <property type="entry name" value="Alanine--tRNA ligase, cytoplasmic"/>
    <property type="match status" value="1"/>
</dbReference>
<dbReference type="eggNOG" id="COG0013">
    <property type="taxonomic scope" value="Bacteria"/>
</dbReference>
<comment type="function">
    <text evidence="12 14">Catalyzes the attachment of alanine to tRNA(Ala) in a two-step reaction: alanine is first activated by ATP to form Ala-AMP and then transferred to the acceptor end of tRNA(Ala). Also edits incorrectly charged Ser-tRNA(Ala) and Gly-tRNA(Ala) via its editing domain.</text>
</comment>
<evidence type="ECO:0000256" key="2">
    <source>
        <dbReference type="ARBA" id="ARBA00008226"/>
    </source>
</evidence>
<evidence type="ECO:0000259" key="15">
    <source>
        <dbReference type="PROSITE" id="PS50860"/>
    </source>
</evidence>
<evidence type="ECO:0000256" key="11">
    <source>
        <dbReference type="ARBA" id="ARBA00023146"/>
    </source>
</evidence>
<dbReference type="PATRIC" id="fig|398512.5.peg.3677"/>
<dbReference type="InterPro" id="IPR018164">
    <property type="entry name" value="Ala-tRNA-synth_IIc_N"/>
</dbReference>
<dbReference type="EMBL" id="LGTC01000001">
    <property type="protein sequence ID" value="KNY28236.1"/>
    <property type="molecule type" value="Genomic_DNA"/>
</dbReference>
<dbReference type="GO" id="GO:0000049">
    <property type="term" value="F:tRNA binding"/>
    <property type="evidence" value="ECO:0007669"/>
    <property type="project" value="UniProtKB-KW"/>
</dbReference>
<dbReference type="STRING" id="398512.Bccel_3510"/>
<dbReference type="SUPFAM" id="SSF55186">
    <property type="entry name" value="ThrRS/AlaRS common domain"/>
    <property type="match status" value="1"/>
</dbReference>
<dbReference type="InterPro" id="IPR050058">
    <property type="entry name" value="Ala-tRNA_ligase"/>
</dbReference>
<dbReference type="CDD" id="cd00673">
    <property type="entry name" value="AlaRS_core"/>
    <property type="match status" value="1"/>
</dbReference>
<evidence type="ECO:0000256" key="12">
    <source>
        <dbReference type="ARBA" id="ARBA00024779"/>
    </source>
</evidence>
<dbReference type="InterPro" id="IPR018163">
    <property type="entry name" value="Thr/Ala-tRNA-synth_IIc_edit"/>
</dbReference>
<comment type="subcellular location">
    <subcellularLocation>
        <location evidence="1 14">Cytoplasm</location>
    </subcellularLocation>
</comment>
<dbReference type="Gene3D" id="3.30.930.10">
    <property type="entry name" value="Bira Bifunctional Protein, Domain 2"/>
    <property type="match status" value="1"/>
</dbReference>
<keyword evidence="17" id="KW-1185">Reference proteome</keyword>
<keyword evidence="9 14" id="KW-0694">RNA-binding</keyword>
<comment type="domain">
    <text evidence="14">Consists of three domains; the N-terminal catalytic domain, the editing domain and the C-terminal C-Ala domain. The editing domain removes incorrectly charged amino acids, while the C-Ala domain, along with tRNA(Ala), serves as a bridge to cooperatively bring together the editing and aminoacylation centers thus stimulating deacylation of misacylated tRNAs.</text>
</comment>
<keyword evidence="7 14" id="KW-0862">Zinc</keyword>
<dbReference type="FunFam" id="3.10.310.40:FF:000001">
    <property type="entry name" value="Alanine--tRNA ligase"/>
    <property type="match status" value="1"/>
</dbReference>
<evidence type="ECO:0000256" key="7">
    <source>
        <dbReference type="ARBA" id="ARBA00022833"/>
    </source>
</evidence>
<dbReference type="Gene3D" id="3.30.980.10">
    <property type="entry name" value="Threonyl-trna Synthetase, Chain A, domain 2"/>
    <property type="match status" value="1"/>
</dbReference>
<dbReference type="SUPFAM" id="SSF55681">
    <property type="entry name" value="Class II aaRS and biotin synthetases"/>
    <property type="match status" value="1"/>
</dbReference>
<keyword evidence="4 14" id="KW-0436">Ligase</keyword>
<feature type="binding site" evidence="14">
    <location>
        <position position="570"/>
    </location>
    <ligand>
        <name>Zn(2+)</name>
        <dbReference type="ChEBI" id="CHEBI:29105"/>
    </ligand>
</feature>
<dbReference type="SMART" id="SM00863">
    <property type="entry name" value="tRNA_SAD"/>
    <property type="match status" value="1"/>
</dbReference>
<dbReference type="PRINTS" id="PR00980">
    <property type="entry name" value="TRNASYNTHALA"/>
</dbReference>
<dbReference type="Gene3D" id="6.10.250.550">
    <property type="match status" value="1"/>
</dbReference>
<dbReference type="Pfam" id="PF07973">
    <property type="entry name" value="tRNA_SAD"/>
    <property type="match status" value="1"/>
</dbReference>
<keyword evidence="14" id="KW-0963">Cytoplasm</keyword>
<comment type="caution">
    <text evidence="16">The sequence shown here is derived from an EMBL/GenBank/DDBJ whole genome shotgun (WGS) entry which is preliminary data.</text>
</comment>
<dbReference type="GO" id="GO:0140096">
    <property type="term" value="F:catalytic activity, acting on a protein"/>
    <property type="evidence" value="ECO:0007669"/>
    <property type="project" value="UniProtKB-ARBA"/>
</dbReference>
<dbReference type="PROSITE" id="PS50860">
    <property type="entry name" value="AA_TRNA_LIGASE_II_ALA"/>
    <property type="match status" value="1"/>
</dbReference>
<dbReference type="Gene3D" id="3.10.310.40">
    <property type="match status" value="1"/>
</dbReference>
<comment type="similarity">
    <text evidence="2 14">Belongs to the class-II aminoacyl-tRNA synthetase family.</text>
</comment>
<dbReference type="InterPro" id="IPR018162">
    <property type="entry name" value="Ala-tRNA-ligase_IIc_anticod-bd"/>
</dbReference>
<dbReference type="FunFam" id="2.40.30.130:FF:000001">
    <property type="entry name" value="Alanine--tRNA ligase"/>
    <property type="match status" value="1"/>
</dbReference>
<dbReference type="InterPro" id="IPR023033">
    <property type="entry name" value="Ala_tRNA_ligase_euk/bac"/>
</dbReference>
<keyword evidence="6 14" id="KW-0547">Nucleotide-binding</keyword>
<proteinExistence type="inferred from homology"/>
<dbReference type="InterPro" id="IPR012947">
    <property type="entry name" value="tRNA_SAD"/>
</dbReference>
<dbReference type="InterPro" id="IPR009000">
    <property type="entry name" value="Transl_B-barrel_sf"/>
</dbReference>
<dbReference type="GO" id="GO:0005524">
    <property type="term" value="F:ATP binding"/>
    <property type="evidence" value="ECO:0007669"/>
    <property type="project" value="UniProtKB-UniRule"/>
</dbReference>
<keyword evidence="11 14" id="KW-0030">Aminoacyl-tRNA synthetase</keyword>
<evidence type="ECO:0000256" key="13">
    <source>
        <dbReference type="ARBA" id="ARBA00048300"/>
    </source>
</evidence>
<keyword evidence="3 14" id="KW-0820">tRNA-binding</keyword>
<organism evidence="16 17">
    <name type="scientific">Pseudobacteroides cellulosolvens ATCC 35603 = DSM 2933</name>
    <dbReference type="NCBI Taxonomy" id="398512"/>
    <lineage>
        <taxon>Bacteria</taxon>
        <taxon>Bacillati</taxon>
        <taxon>Bacillota</taxon>
        <taxon>Clostridia</taxon>
        <taxon>Eubacteriales</taxon>
        <taxon>Oscillospiraceae</taxon>
        <taxon>Pseudobacteroides</taxon>
    </lineage>
</organism>
<evidence type="ECO:0000256" key="4">
    <source>
        <dbReference type="ARBA" id="ARBA00022598"/>
    </source>
</evidence>
<dbReference type="HAMAP" id="MF_00036_B">
    <property type="entry name" value="Ala_tRNA_synth_B"/>
    <property type="match status" value="1"/>
</dbReference>
<dbReference type="RefSeq" id="WP_036944636.1">
    <property type="nucleotide sequence ID" value="NZ_JQKC01000033.1"/>
</dbReference>
<keyword evidence="8 14" id="KW-0067">ATP-binding</keyword>
<dbReference type="GO" id="GO:0006419">
    <property type="term" value="P:alanyl-tRNA aminoacylation"/>
    <property type="evidence" value="ECO:0007669"/>
    <property type="project" value="UniProtKB-UniRule"/>
</dbReference>
<name>A0A0L6JQY2_9FIRM</name>
<dbReference type="GO" id="GO:0008270">
    <property type="term" value="F:zinc ion binding"/>
    <property type="evidence" value="ECO:0007669"/>
    <property type="project" value="UniProtKB-UniRule"/>
</dbReference>
<dbReference type="EC" id="6.1.1.7" evidence="14"/>
<feature type="binding site" evidence="14">
    <location>
        <position position="566"/>
    </location>
    <ligand>
        <name>Zn(2+)</name>
        <dbReference type="ChEBI" id="CHEBI:29105"/>
    </ligand>
</feature>
<evidence type="ECO:0000256" key="3">
    <source>
        <dbReference type="ARBA" id="ARBA00022555"/>
    </source>
</evidence>
<dbReference type="GO" id="GO:0002161">
    <property type="term" value="F:aminoacyl-tRNA deacylase activity"/>
    <property type="evidence" value="ECO:0007669"/>
    <property type="project" value="TreeGrafter"/>
</dbReference>
<keyword evidence="10 14" id="KW-0648">Protein biosynthesis</keyword>
<gene>
    <name evidence="14" type="primary">alaS</name>
    <name evidence="16" type="ORF">Bccel_3510</name>
</gene>
<dbReference type="Gene3D" id="3.30.54.20">
    <property type="match status" value="1"/>
</dbReference>
<evidence type="ECO:0000256" key="14">
    <source>
        <dbReference type="HAMAP-Rule" id="MF_00036"/>
    </source>
</evidence>
<comment type="cofactor">
    <cofactor evidence="14">
        <name>Zn(2+)</name>
        <dbReference type="ChEBI" id="CHEBI:29105"/>
    </cofactor>
    <text evidence="14">Binds 1 zinc ion per subunit.</text>
</comment>
<reference evidence="17" key="1">
    <citation type="submission" date="2015-07" db="EMBL/GenBank/DDBJ databases">
        <title>Near-Complete Genome Sequence of the Cellulolytic Bacterium Bacteroides (Pseudobacteroides) cellulosolvens ATCC 35603.</title>
        <authorList>
            <person name="Dassa B."/>
            <person name="Utturkar S.M."/>
            <person name="Klingeman D.M."/>
            <person name="Hurt R.A."/>
            <person name="Keller M."/>
            <person name="Xu J."/>
            <person name="Reddy Y.H.K."/>
            <person name="Borovok I."/>
            <person name="Grinberg I.R."/>
            <person name="Lamed R."/>
            <person name="Zhivin O."/>
            <person name="Bayer E.A."/>
            <person name="Brown S.D."/>
        </authorList>
    </citation>
    <scope>NUCLEOTIDE SEQUENCE [LARGE SCALE GENOMIC DNA]</scope>
    <source>
        <strain evidence="17">DSM 2933</strain>
    </source>
</reference>
<dbReference type="FunFam" id="3.30.930.10:FF:000004">
    <property type="entry name" value="Alanine--tRNA ligase"/>
    <property type="match status" value="1"/>
</dbReference>
<dbReference type="InterPro" id="IPR045864">
    <property type="entry name" value="aa-tRNA-synth_II/BPL/LPL"/>
</dbReference>
<evidence type="ECO:0000256" key="10">
    <source>
        <dbReference type="ARBA" id="ARBA00022917"/>
    </source>
</evidence>
<dbReference type="GO" id="GO:0016740">
    <property type="term" value="F:transferase activity"/>
    <property type="evidence" value="ECO:0007669"/>
    <property type="project" value="UniProtKB-ARBA"/>
</dbReference>
<accession>A0A0L6JQY2</accession>
<dbReference type="Gene3D" id="2.40.30.130">
    <property type="match status" value="1"/>
</dbReference>
<dbReference type="Pfam" id="PF02272">
    <property type="entry name" value="DHHA1"/>
    <property type="match status" value="1"/>
</dbReference>
<dbReference type="InterPro" id="IPR003156">
    <property type="entry name" value="DHHA1_dom"/>
</dbReference>
<dbReference type="SUPFAM" id="SSF50447">
    <property type="entry name" value="Translation proteins"/>
    <property type="match status" value="1"/>
</dbReference>
<keyword evidence="5 14" id="KW-0479">Metal-binding</keyword>
<dbReference type="OrthoDB" id="9803884at2"/>
<dbReference type="PANTHER" id="PTHR11777:SF9">
    <property type="entry name" value="ALANINE--TRNA LIGASE, CYTOPLASMIC"/>
    <property type="match status" value="1"/>
</dbReference>
<dbReference type="FunFam" id="3.30.54.20:FF:000001">
    <property type="entry name" value="Alanine--tRNA ligase"/>
    <property type="match status" value="1"/>
</dbReference>
<dbReference type="Proteomes" id="UP000036923">
    <property type="component" value="Unassembled WGS sequence"/>
</dbReference>
<evidence type="ECO:0000313" key="17">
    <source>
        <dbReference type="Proteomes" id="UP000036923"/>
    </source>
</evidence>
<evidence type="ECO:0000256" key="9">
    <source>
        <dbReference type="ARBA" id="ARBA00022884"/>
    </source>
</evidence>